<feature type="region of interest" description="Disordered" evidence="2">
    <location>
        <begin position="1"/>
        <end position="22"/>
    </location>
</feature>
<sequence>MFFMTADRQPLPPNRAAGRKAPNDLAYSGSSHALKAAGLVFSGVALSLAGIFAIIEYSSSHSRALIAADINTVSAEVRAINTPLDSQQAATDQRFNRVEQRLDKFDERFERIDERFESLESKFDLKLEHLETRFDSKLERLETKLDQKLDTVVELLLQLVSQKAEQPAGTGQPAAGRAR</sequence>
<accession>Q1LNE2</accession>
<feature type="transmembrane region" description="Helical" evidence="3">
    <location>
        <begin position="36"/>
        <end position="55"/>
    </location>
</feature>
<keyword evidence="5" id="KW-1185">Reference proteome</keyword>
<reference evidence="5" key="1">
    <citation type="journal article" date="2010" name="PLoS ONE">
        <title>The complete genome sequence of Cupriavidus metallidurans strain CH34, a master survivalist in harsh and anthropogenic environments.</title>
        <authorList>
            <person name="Janssen P.J."/>
            <person name="Van Houdt R."/>
            <person name="Moors H."/>
            <person name="Monsieurs P."/>
            <person name="Morin N."/>
            <person name="Michaux A."/>
            <person name="Benotmane M.A."/>
            <person name="Leys N."/>
            <person name="Vallaeys T."/>
            <person name="Lapidus A."/>
            <person name="Monchy S."/>
            <person name="Medigue C."/>
            <person name="Taghavi S."/>
            <person name="McCorkle S."/>
            <person name="Dunn J."/>
            <person name="van der Lelie D."/>
            <person name="Mergeay M."/>
        </authorList>
    </citation>
    <scope>NUCLEOTIDE SEQUENCE [LARGE SCALE GENOMIC DNA]</scope>
    <source>
        <strain evidence="5">ATCC 43123 / DSM 2839 / NBRC 102507 / CH34</strain>
    </source>
</reference>
<dbReference type="EMBL" id="CP000352">
    <property type="protein sequence ID" value="ABF08334.1"/>
    <property type="molecule type" value="Genomic_DNA"/>
</dbReference>
<keyword evidence="1" id="KW-0175">Coiled coil</keyword>
<dbReference type="HOGENOM" id="CLU_1502284_0_0_4"/>
<dbReference type="AlphaFoldDB" id="Q1LNE2"/>
<gene>
    <name evidence="4" type="ordered locus">Rmet_1451</name>
</gene>
<dbReference type="Proteomes" id="UP000002429">
    <property type="component" value="Chromosome"/>
</dbReference>
<dbReference type="STRING" id="266264.Rmet_1451"/>
<evidence type="ECO:0000313" key="5">
    <source>
        <dbReference type="Proteomes" id="UP000002429"/>
    </source>
</evidence>
<protein>
    <submittedName>
        <fullName evidence="4">Uncharacterized protein</fullName>
    </submittedName>
</protein>
<keyword evidence="3" id="KW-0812">Transmembrane</keyword>
<keyword evidence="3" id="KW-1133">Transmembrane helix</keyword>
<evidence type="ECO:0000256" key="1">
    <source>
        <dbReference type="SAM" id="Coils"/>
    </source>
</evidence>
<evidence type="ECO:0000256" key="2">
    <source>
        <dbReference type="SAM" id="MobiDB-lite"/>
    </source>
</evidence>
<proteinExistence type="predicted"/>
<dbReference type="KEGG" id="rme:Rmet_1451"/>
<evidence type="ECO:0000256" key="3">
    <source>
        <dbReference type="SAM" id="Phobius"/>
    </source>
</evidence>
<name>Q1LNE2_CUPMC</name>
<evidence type="ECO:0000313" key="4">
    <source>
        <dbReference type="EMBL" id="ABF08334.1"/>
    </source>
</evidence>
<dbReference type="Gene3D" id="3.90.20.10">
    <property type="match status" value="1"/>
</dbReference>
<organism evidence="4 5">
    <name type="scientific">Cupriavidus metallidurans (strain ATCC 43123 / DSM 2839 / NBRC 102507 / CH34)</name>
    <name type="common">Ralstonia metallidurans</name>
    <dbReference type="NCBI Taxonomy" id="266264"/>
    <lineage>
        <taxon>Bacteria</taxon>
        <taxon>Pseudomonadati</taxon>
        <taxon>Pseudomonadota</taxon>
        <taxon>Betaproteobacteria</taxon>
        <taxon>Burkholderiales</taxon>
        <taxon>Burkholderiaceae</taxon>
        <taxon>Cupriavidus</taxon>
    </lineage>
</organism>
<feature type="coiled-coil region" evidence="1">
    <location>
        <begin position="95"/>
        <end position="158"/>
    </location>
</feature>
<keyword evidence="3" id="KW-0472">Membrane</keyword>